<evidence type="ECO:0000256" key="2">
    <source>
        <dbReference type="ARBA" id="ARBA00022679"/>
    </source>
</evidence>
<keyword evidence="5 6" id="KW-0067">ATP-binding</keyword>
<organism evidence="8 9">
    <name type="scientific">Acidaminococcus intestini</name>
    <dbReference type="NCBI Taxonomy" id="187327"/>
    <lineage>
        <taxon>Bacteria</taxon>
        <taxon>Bacillati</taxon>
        <taxon>Bacillota</taxon>
        <taxon>Negativicutes</taxon>
        <taxon>Acidaminococcales</taxon>
        <taxon>Acidaminococcaceae</taxon>
        <taxon>Acidaminococcus</taxon>
    </lineage>
</organism>
<sequence>MKIFVVNCGSSSIKYQLINMEDESVIAKGLVERIGIDGSVLTHTPAGKDKVRMESEIPDHVDGIKKVLAALVDPNHGVIKSMDEIDAVGHRVVHGGEVFSESVLITEENLKQIEALSDMAPLHQPPNVAGIRACQKLMPSTPQVAVFDTAFHQTMPPVAFMYGVKYEEYKKYGIRKYGFHGTSHRYVAACAAELLGKKPEEAKIITCHLGNGSSITAVDGGKSVDTSMGFTPLDGVLMGTRCGSIDPAIVPILMQKKGLDNAAMDKYMNKECGVLGISGISSDFRDLEDAANKGDEKAQLALDMFCYQVKRYIGAYAAAMGGVDAIVFTAGVGENDIGTRAKVCKGLEFLGVELDAERNNVRGKVTEISKADSKVKVFLIPTNEELVIARDTNRLCGK</sequence>
<feature type="binding site" evidence="6">
    <location>
        <begin position="331"/>
        <end position="335"/>
    </location>
    <ligand>
        <name>ATP</name>
        <dbReference type="ChEBI" id="CHEBI:30616"/>
    </ligand>
</feature>
<dbReference type="GO" id="GO:0006085">
    <property type="term" value="P:acetyl-CoA biosynthetic process"/>
    <property type="evidence" value="ECO:0007669"/>
    <property type="project" value="UniProtKB-UniRule"/>
</dbReference>
<comment type="subunit">
    <text evidence="6">Homodimer.</text>
</comment>
<keyword evidence="2 6" id="KW-0808">Transferase</keyword>
<dbReference type="PANTHER" id="PTHR21060:SF15">
    <property type="entry name" value="ACETATE KINASE-RELATED"/>
    <property type="match status" value="1"/>
</dbReference>
<comment type="caution">
    <text evidence="8">The sequence shown here is derived from an EMBL/GenBank/DDBJ whole genome shotgun (WGS) entry which is preliminary data.</text>
</comment>
<feature type="binding site" evidence="6">
    <location>
        <begin position="283"/>
        <end position="285"/>
    </location>
    <ligand>
        <name>ATP</name>
        <dbReference type="ChEBI" id="CHEBI:30616"/>
    </ligand>
</feature>
<dbReference type="PROSITE" id="PS01076">
    <property type="entry name" value="ACETATE_KINASE_2"/>
    <property type="match status" value="1"/>
</dbReference>
<comment type="function">
    <text evidence="6">Catalyzes the formation of acetyl phosphate from acetate and ATP. Can also catalyze the reverse reaction.</text>
</comment>
<accession>A0A943EFC4</accession>
<dbReference type="PRINTS" id="PR00471">
    <property type="entry name" value="ACETATEKNASE"/>
</dbReference>
<keyword evidence="6" id="KW-0479">Metal-binding</keyword>
<comment type="catalytic activity">
    <reaction evidence="6">
        <text>acetate + ATP = acetyl phosphate + ADP</text>
        <dbReference type="Rhea" id="RHEA:11352"/>
        <dbReference type="ChEBI" id="CHEBI:22191"/>
        <dbReference type="ChEBI" id="CHEBI:30089"/>
        <dbReference type="ChEBI" id="CHEBI:30616"/>
        <dbReference type="ChEBI" id="CHEBI:456216"/>
        <dbReference type="EC" id="2.7.2.1"/>
    </reaction>
</comment>
<evidence type="ECO:0000256" key="6">
    <source>
        <dbReference type="HAMAP-Rule" id="MF_00020"/>
    </source>
</evidence>
<keyword evidence="6" id="KW-0963">Cytoplasm</keyword>
<feature type="binding site" evidence="6">
    <location>
        <begin position="208"/>
        <end position="212"/>
    </location>
    <ligand>
        <name>ATP</name>
        <dbReference type="ChEBI" id="CHEBI:30616"/>
    </ligand>
</feature>
<dbReference type="GO" id="GO:0005524">
    <property type="term" value="F:ATP binding"/>
    <property type="evidence" value="ECO:0007669"/>
    <property type="project" value="UniProtKB-KW"/>
</dbReference>
<evidence type="ECO:0000256" key="7">
    <source>
        <dbReference type="RuleBase" id="RU003835"/>
    </source>
</evidence>
<keyword evidence="6" id="KW-0460">Magnesium</keyword>
<dbReference type="InterPro" id="IPR000890">
    <property type="entry name" value="Aliphatic_acid_kin_short-chain"/>
</dbReference>
<dbReference type="GO" id="GO:0006083">
    <property type="term" value="P:acetate metabolic process"/>
    <property type="evidence" value="ECO:0007669"/>
    <property type="project" value="TreeGrafter"/>
</dbReference>
<dbReference type="InterPro" id="IPR023865">
    <property type="entry name" value="Aliphatic_acid_kinase_CS"/>
</dbReference>
<dbReference type="AlphaFoldDB" id="A0A943EFC4"/>
<evidence type="ECO:0000256" key="1">
    <source>
        <dbReference type="ARBA" id="ARBA00008748"/>
    </source>
</evidence>
<dbReference type="InterPro" id="IPR043129">
    <property type="entry name" value="ATPase_NBD"/>
</dbReference>
<proteinExistence type="inferred from homology"/>
<feature type="site" description="Transition state stabilizer" evidence="6">
    <location>
        <position position="241"/>
    </location>
</feature>
<dbReference type="EC" id="2.7.2.1" evidence="6"/>
<evidence type="ECO:0000256" key="5">
    <source>
        <dbReference type="ARBA" id="ARBA00022840"/>
    </source>
</evidence>
<dbReference type="GO" id="GO:0008776">
    <property type="term" value="F:acetate kinase activity"/>
    <property type="evidence" value="ECO:0007669"/>
    <property type="project" value="UniProtKB-UniRule"/>
</dbReference>
<dbReference type="CDD" id="cd24010">
    <property type="entry name" value="ASKHA_NBD_AcK_PK"/>
    <property type="match status" value="1"/>
</dbReference>
<dbReference type="Gene3D" id="3.30.420.40">
    <property type="match status" value="2"/>
</dbReference>
<feature type="binding site" evidence="6">
    <location>
        <position position="7"/>
    </location>
    <ligand>
        <name>Mg(2+)</name>
        <dbReference type="ChEBI" id="CHEBI:18420"/>
    </ligand>
</feature>
<keyword evidence="4 6" id="KW-0418">Kinase</keyword>
<keyword evidence="3 6" id="KW-0547">Nucleotide-binding</keyword>
<dbReference type="PANTHER" id="PTHR21060">
    <property type="entry name" value="ACETATE KINASE"/>
    <property type="match status" value="1"/>
</dbReference>
<dbReference type="GO" id="GO:0005737">
    <property type="term" value="C:cytoplasm"/>
    <property type="evidence" value="ECO:0007669"/>
    <property type="project" value="UniProtKB-SubCell"/>
</dbReference>
<dbReference type="Pfam" id="PF00871">
    <property type="entry name" value="Acetate_kinase"/>
    <property type="match status" value="1"/>
</dbReference>
<dbReference type="SUPFAM" id="SSF53067">
    <property type="entry name" value="Actin-like ATPase domain"/>
    <property type="match status" value="2"/>
</dbReference>
<dbReference type="PIRSF" id="PIRSF000722">
    <property type="entry name" value="Acetate_prop_kin"/>
    <property type="match status" value="1"/>
</dbReference>
<feature type="binding site" evidence="6">
    <location>
        <position position="384"/>
    </location>
    <ligand>
        <name>Mg(2+)</name>
        <dbReference type="ChEBI" id="CHEBI:18420"/>
    </ligand>
</feature>
<evidence type="ECO:0000256" key="4">
    <source>
        <dbReference type="ARBA" id="ARBA00022777"/>
    </source>
</evidence>
<comment type="similarity">
    <text evidence="1 6 7">Belongs to the acetokinase family.</text>
</comment>
<gene>
    <name evidence="6" type="primary">ackA</name>
    <name evidence="8" type="ORF">KHX13_02155</name>
</gene>
<dbReference type="EMBL" id="JAGZCZ010000002">
    <property type="protein sequence ID" value="MBS5519129.1"/>
    <property type="molecule type" value="Genomic_DNA"/>
</dbReference>
<name>A0A943EFC4_9FIRM</name>
<dbReference type="InterPro" id="IPR004372">
    <property type="entry name" value="Ac/propionate_kinase"/>
</dbReference>
<dbReference type="Proteomes" id="UP000754226">
    <property type="component" value="Unassembled WGS sequence"/>
</dbReference>
<feature type="binding site" evidence="6">
    <location>
        <position position="14"/>
    </location>
    <ligand>
        <name>ATP</name>
        <dbReference type="ChEBI" id="CHEBI:30616"/>
    </ligand>
</feature>
<dbReference type="NCBIfam" id="TIGR00016">
    <property type="entry name" value="ackA"/>
    <property type="match status" value="1"/>
</dbReference>
<comment type="pathway">
    <text evidence="6">Metabolic intermediate biosynthesis; acetyl-CoA biosynthesis; acetyl-CoA from acetate: step 1/2.</text>
</comment>
<evidence type="ECO:0000256" key="3">
    <source>
        <dbReference type="ARBA" id="ARBA00022741"/>
    </source>
</evidence>
<feature type="site" description="Transition state stabilizer" evidence="6">
    <location>
        <position position="180"/>
    </location>
</feature>
<reference evidence="8" key="1">
    <citation type="submission" date="2021-02" db="EMBL/GenBank/DDBJ databases">
        <title>Infant gut strain persistence is associated with maternal origin, phylogeny, and functional potential including surface adhesion and iron acquisition.</title>
        <authorList>
            <person name="Lou Y.C."/>
        </authorList>
    </citation>
    <scope>NUCLEOTIDE SEQUENCE</scope>
    <source>
        <strain evidence="8">L3_106_000M1_dasL3_106_000M1_concoct_15</strain>
    </source>
</reference>
<dbReference type="HAMAP" id="MF_00020">
    <property type="entry name" value="Acetate_kinase"/>
    <property type="match status" value="1"/>
</dbReference>
<feature type="active site" description="Proton donor/acceptor" evidence="6">
    <location>
        <position position="148"/>
    </location>
</feature>
<evidence type="ECO:0000313" key="9">
    <source>
        <dbReference type="Proteomes" id="UP000754226"/>
    </source>
</evidence>
<comment type="subcellular location">
    <subcellularLocation>
        <location evidence="6">Cytoplasm</location>
    </subcellularLocation>
</comment>
<feature type="binding site" evidence="6">
    <location>
        <position position="91"/>
    </location>
    <ligand>
        <name>substrate</name>
    </ligand>
</feature>
<dbReference type="GO" id="GO:0000287">
    <property type="term" value="F:magnesium ion binding"/>
    <property type="evidence" value="ECO:0007669"/>
    <property type="project" value="UniProtKB-UniRule"/>
</dbReference>
<protein>
    <recommendedName>
        <fullName evidence="6">Acetate kinase</fullName>
        <ecNumber evidence="6">2.7.2.1</ecNumber>
    </recommendedName>
    <alternativeName>
        <fullName evidence="6">Acetokinase</fullName>
    </alternativeName>
</protein>
<evidence type="ECO:0000313" key="8">
    <source>
        <dbReference type="EMBL" id="MBS5519129.1"/>
    </source>
</evidence>
<comment type="cofactor">
    <cofactor evidence="6">
        <name>Mg(2+)</name>
        <dbReference type="ChEBI" id="CHEBI:18420"/>
    </cofactor>
    <cofactor evidence="6">
        <name>Mn(2+)</name>
        <dbReference type="ChEBI" id="CHEBI:29035"/>
    </cofactor>
    <text evidence="6">Mg(2+). Can also accept Mn(2+).</text>
</comment>